<comment type="caution">
    <text evidence="2">The sequence shown here is derived from an EMBL/GenBank/DDBJ whole genome shotgun (WGS) entry which is preliminary data.</text>
</comment>
<evidence type="ECO:0000313" key="2">
    <source>
        <dbReference type="EMBL" id="KAF9763966.1"/>
    </source>
</evidence>
<proteinExistence type="predicted"/>
<dbReference type="EMBL" id="SBJO01000046">
    <property type="protein sequence ID" value="KAF9763966.1"/>
    <property type="molecule type" value="Genomic_DNA"/>
</dbReference>
<keyword evidence="1" id="KW-0812">Transmembrane</keyword>
<keyword evidence="1" id="KW-1133">Transmembrane helix</keyword>
<gene>
    <name evidence="2" type="ORF">NGRA_0931</name>
</gene>
<dbReference type="Proteomes" id="UP000740883">
    <property type="component" value="Unassembled WGS sequence"/>
</dbReference>
<keyword evidence="1" id="KW-0472">Membrane</keyword>
<dbReference type="AlphaFoldDB" id="A0A9P6GZE1"/>
<reference evidence="2 3" key="1">
    <citation type="journal article" date="2020" name="Genome Biol. Evol.">
        <title>Comparative genomics of strictly vertically transmitted, feminizing microsporidia endosymbionts of amphipod crustaceans.</title>
        <authorList>
            <person name="Cormier A."/>
            <person name="Chebbi M.A."/>
            <person name="Giraud I."/>
            <person name="Wattier R."/>
            <person name="Teixeira M."/>
            <person name="Gilbert C."/>
            <person name="Rigaud T."/>
            <person name="Cordaux R."/>
        </authorList>
    </citation>
    <scope>NUCLEOTIDE SEQUENCE [LARGE SCALE GENOMIC DNA]</scope>
    <source>
        <strain evidence="2 3">Ou3-Ou53</strain>
    </source>
</reference>
<keyword evidence="3" id="KW-1185">Reference proteome</keyword>
<accession>A0A9P6GZE1</accession>
<name>A0A9P6GZE1_9MICR</name>
<feature type="transmembrane region" description="Helical" evidence="1">
    <location>
        <begin position="12"/>
        <end position="31"/>
    </location>
</feature>
<evidence type="ECO:0000256" key="1">
    <source>
        <dbReference type="SAM" id="Phobius"/>
    </source>
</evidence>
<protein>
    <submittedName>
        <fullName evidence="2">Uncharacterized protein</fullName>
    </submittedName>
</protein>
<evidence type="ECO:0000313" key="3">
    <source>
        <dbReference type="Proteomes" id="UP000740883"/>
    </source>
</evidence>
<sequence length="592" mass="70207">MRIIKLEKNILSSFVNVYITMCSFFFFTTIFCLSDKTFLKNIEFKNIGIRTVDCSFEDLFKNDLYIKAIEEKQGNLDKTYFFIEFCDKEYLIKKGIRRYKKLGDRPRYEKVQESKKRLVYIKNRYPQIEAICADNYALYVEYICSQLKNLSLNKQPLFFFTINTSDSNEFLNHKETQAKIKKQFEVNLNTTVRYYPYFLTTYYNMNTTGMLCLNFLNKYLIDNNKMEISKKTFFWVKPSGKNYKMLFSVDETFYKNLETRIEKNVVQHIESKLRILAEEYLKKNPKVDLTLKEKSNLFMLSLFLDIFEDEKTIDLNLIDYNVDMLGMILKFLLAKKNSMFYIQKTLENITDKDKEIILEKTYVSKIEHDDNSTLSKIYLELISSSSVDFHKGFYKLIGWIVKNIDSSKGVPKDVLLIFFKLFCENKKTNTKLFLSEDIPVTNLVKNVFWDDFGSSLLKSFIEKSKTFWIELIKTNFDHLKHPEDFSNHMETCSFFYLYQSCTCVLNIFEKDSPIRHGSISYSFYDYYKKSSVVDEPVNLIFDLETSSRLYNICEAMATTPKTEELAFSFDVLDNLKNIENCQRDTKKSAVFY</sequence>
<organism evidence="2 3">
    <name type="scientific">Nosema granulosis</name>
    <dbReference type="NCBI Taxonomy" id="83296"/>
    <lineage>
        <taxon>Eukaryota</taxon>
        <taxon>Fungi</taxon>
        <taxon>Fungi incertae sedis</taxon>
        <taxon>Microsporidia</taxon>
        <taxon>Nosematidae</taxon>
        <taxon>Nosema</taxon>
    </lineage>
</organism>